<protein>
    <recommendedName>
        <fullName evidence="5">Arsenite methyltransferase</fullName>
        <ecNumber evidence="4">2.1.1.137</ecNumber>
    </recommendedName>
</protein>
<dbReference type="GO" id="GO:0043770">
    <property type="term" value="F:demethylmenaquinone methyltransferase activity"/>
    <property type="evidence" value="ECO:0007669"/>
    <property type="project" value="UniProtKB-EC"/>
</dbReference>
<feature type="domain" description="Methyltransferase" evidence="9">
    <location>
        <begin position="128"/>
        <end position="272"/>
    </location>
</feature>
<dbReference type="Gene3D" id="3.40.50.150">
    <property type="entry name" value="Vaccinia Virus protein VP39"/>
    <property type="match status" value="1"/>
</dbReference>
<organism evidence="10 11">
    <name type="scientific">Stieleria magnilauensis</name>
    <dbReference type="NCBI Taxonomy" id="2527963"/>
    <lineage>
        <taxon>Bacteria</taxon>
        <taxon>Pseudomonadati</taxon>
        <taxon>Planctomycetota</taxon>
        <taxon>Planctomycetia</taxon>
        <taxon>Pirellulales</taxon>
        <taxon>Pirellulaceae</taxon>
        <taxon>Stieleria</taxon>
    </lineage>
</organism>
<gene>
    <name evidence="10" type="primary">ubiE_6</name>
    <name evidence="10" type="ORF">TBK1r_47880</name>
</gene>
<evidence type="ECO:0000256" key="7">
    <source>
        <dbReference type="ARBA" id="ARBA00047943"/>
    </source>
</evidence>
<comment type="catalytic activity">
    <reaction evidence="6">
        <text>arsenic triglutathione + [thioredoxin]-dithiol + S-adenosyl-L-methionine + 2 H2O = methylarsonous acid + [thioredoxin]-disulfide + 3 glutathione + S-adenosyl-L-homocysteine + H(+)</text>
        <dbReference type="Rhea" id="RHEA:69460"/>
        <dbReference type="Rhea" id="RHEA-COMP:10698"/>
        <dbReference type="Rhea" id="RHEA-COMP:10700"/>
        <dbReference type="ChEBI" id="CHEBI:15377"/>
        <dbReference type="ChEBI" id="CHEBI:15378"/>
        <dbReference type="ChEBI" id="CHEBI:17826"/>
        <dbReference type="ChEBI" id="CHEBI:29950"/>
        <dbReference type="ChEBI" id="CHEBI:50058"/>
        <dbReference type="ChEBI" id="CHEBI:57856"/>
        <dbReference type="ChEBI" id="CHEBI:57925"/>
        <dbReference type="ChEBI" id="CHEBI:59789"/>
        <dbReference type="ChEBI" id="CHEBI:183640"/>
        <dbReference type="EC" id="2.1.1.137"/>
    </reaction>
</comment>
<evidence type="ECO:0000256" key="5">
    <source>
        <dbReference type="ARBA" id="ARBA00034545"/>
    </source>
</evidence>
<evidence type="ECO:0000256" key="1">
    <source>
        <dbReference type="ARBA" id="ARBA00022679"/>
    </source>
</evidence>
<keyword evidence="1 10" id="KW-0808">Transferase</keyword>
<evidence type="ECO:0000256" key="4">
    <source>
        <dbReference type="ARBA" id="ARBA00034521"/>
    </source>
</evidence>
<dbReference type="EC" id="2.1.1.137" evidence="4"/>
<dbReference type="InterPro" id="IPR026669">
    <property type="entry name" value="Arsenite_MeTrfase-like"/>
</dbReference>
<evidence type="ECO:0000256" key="6">
    <source>
        <dbReference type="ARBA" id="ARBA00047941"/>
    </source>
</evidence>
<keyword evidence="11" id="KW-1185">Reference proteome</keyword>
<keyword evidence="2" id="KW-0949">S-adenosyl-L-methionine</keyword>
<dbReference type="PANTHER" id="PTHR43675">
    <property type="entry name" value="ARSENITE METHYLTRANSFERASE"/>
    <property type="match status" value="1"/>
</dbReference>
<dbReference type="Proteomes" id="UP000318081">
    <property type="component" value="Chromosome"/>
</dbReference>
<keyword evidence="10" id="KW-0830">Ubiquinone</keyword>
<evidence type="ECO:0000256" key="8">
    <source>
        <dbReference type="ARBA" id="ARBA00048428"/>
    </source>
</evidence>
<comment type="catalytic activity">
    <reaction evidence="7">
        <text>arsenic triglutathione + 2 [thioredoxin]-dithiol + 2 S-adenosyl-L-methionine + H2O = dimethylarsinous acid + 2 [thioredoxin]-disulfide + 3 glutathione + 2 S-adenosyl-L-homocysteine + 2 H(+)</text>
        <dbReference type="Rhea" id="RHEA:69464"/>
        <dbReference type="Rhea" id="RHEA-COMP:10698"/>
        <dbReference type="Rhea" id="RHEA-COMP:10700"/>
        <dbReference type="ChEBI" id="CHEBI:15377"/>
        <dbReference type="ChEBI" id="CHEBI:15378"/>
        <dbReference type="ChEBI" id="CHEBI:23808"/>
        <dbReference type="ChEBI" id="CHEBI:29950"/>
        <dbReference type="ChEBI" id="CHEBI:50058"/>
        <dbReference type="ChEBI" id="CHEBI:57856"/>
        <dbReference type="ChEBI" id="CHEBI:57925"/>
        <dbReference type="ChEBI" id="CHEBI:59789"/>
        <dbReference type="ChEBI" id="CHEBI:183640"/>
        <dbReference type="EC" id="2.1.1.137"/>
    </reaction>
</comment>
<name>A0ABX5XW25_9BACT</name>
<evidence type="ECO:0000313" key="11">
    <source>
        <dbReference type="Proteomes" id="UP000318081"/>
    </source>
</evidence>
<evidence type="ECO:0000259" key="9">
    <source>
        <dbReference type="Pfam" id="PF13847"/>
    </source>
</evidence>
<evidence type="ECO:0000313" key="10">
    <source>
        <dbReference type="EMBL" id="QDV85772.1"/>
    </source>
</evidence>
<reference evidence="10 11" key="1">
    <citation type="submission" date="2019-02" db="EMBL/GenBank/DDBJ databases">
        <title>Deep-cultivation of Planctomycetes and their phenomic and genomic characterization uncovers novel biology.</title>
        <authorList>
            <person name="Wiegand S."/>
            <person name="Jogler M."/>
            <person name="Boedeker C."/>
            <person name="Pinto D."/>
            <person name="Vollmers J."/>
            <person name="Rivas-Marin E."/>
            <person name="Kohn T."/>
            <person name="Peeters S.H."/>
            <person name="Heuer A."/>
            <person name="Rast P."/>
            <person name="Oberbeckmann S."/>
            <person name="Bunk B."/>
            <person name="Jeske O."/>
            <person name="Meyerdierks A."/>
            <person name="Storesund J.E."/>
            <person name="Kallscheuer N."/>
            <person name="Luecker S."/>
            <person name="Lage O.M."/>
            <person name="Pohl T."/>
            <person name="Merkel B.J."/>
            <person name="Hornburger P."/>
            <person name="Mueller R.-W."/>
            <person name="Bruemmer F."/>
            <person name="Labrenz M."/>
            <person name="Spormann A.M."/>
            <person name="Op den Camp H."/>
            <person name="Overmann J."/>
            <person name="Amann R."/>
            <person name="Jetten M.S.M."/>
            <person name="Mascher T."/>
            <person name="Medema M.H."/>
            <person name="Devos D.P."/>
            <person name="Kaster A.-K."/>
            <person name="Ovreas L."/>
            <person name="Rohde M."/>
            <person name="Galperin M.Y."/>
            <person name="Jogler C."/>
        </authorList>
    </citation>
    <scope>NUCLEOTIDE SEQUENCE [LARGE SCALE GENOMIC DNA]</scope>
    <source>
        <strain evidence="10 11">TBK1r</strain>
    </source>
</reference>
<evidence type="ECO:0000256" key="3">
    <source>
        <dbReference type="ARBA" id="ARBA00034487"/>
    </source>
</evidence>
<dbReference type="CDD" id="cd02440">
    <property type="entry name" value="AdoMet_MTases"/>
    <property type="match status" value="1"/>
</dbReference>
<dbReference type="InterPro" id="IPR029063">
    <property type="entry name" value="SAM-dependent_MTases_sf"/>
</dbReference>
<evidence type="ECO:0000256" key="2">
    <source>
        <dbReference type="ARBA" id="ARBA00022691"/>
    </source>
</evidence>
<dbReference type="PANTHER" id="PTHR43675:SF8">
    <property type="entry name" value="ARSENITE METHYLTRANSFERASE"/>
    <property type="match status" value="1"/>
</dbReference>
<accession>A0ABX5XW25</accession>
<keyword evidence="10" id="KW-0489">Methyltransferase</keyword>
<proteinExistence type="inferred from homology"/>
<dbReference type="GO" id="GO:0032259">
    <property type="term" value="P:methylation"/>
    <property type="evidence" value="ECO:0007669"/>
    <property type="project" value="UniProtKB-KW"/>
</dbReference>
<dbReference type="InterPro" id="IPR025714">
    <property type="entry name" value="Methyltranfer_dom"/>
</dbReference>
<sequence>MRSFGNVDPASHSYCRVCDSGKVESSHTTKVYQTRGTTTELTKYRSSFNRLWKVNDDLCGKAEQREQVQELYTALALHPERDFGWGKGRENARSLGYRDQWLDRLSDDVWESAAAVGNPFSLGPIQWGETVLDLGCGAGADVCVAAILVGEQGQVVGIDITSAMVEKARANVQKAGFTNVHIHQADISEIHLEDSSVDVVISNGSLNLSSAKSCVLKEAFRALKPAGRLHIADMIRSGENQSCDASTDDSWADCVAGTLTPERLVEMIKEAGFVNVRMVETTKYRTSRCTVGALFYAEKPG</sequence>
<dbReference type="SUPFAM" id="SSF53335">
    <property type="entry name" value="S-adenosyl-L-methionine-dependent methyltransferases"/>
    <property type="match status" value="1"/>
</dbReference>
<dbReference type="EMBL" id="CP036432">
    <property type="protein sequence ID" value="QDV85772.1"/>
    <property type="molecule type" value="Genomic_DNA"/>
</dbReference>
<comment type="catalytic activity">
    <reaction evidence="8">
        <text>arsenic triglutathione + 3 [thioredoxin]-dithiol + 3 S-adenosyl-L-methionine = trimethylarsine + 3 [thioredoxin]-disulfide + 3 glutathione + 3 S-adenosyl-L-homocysteine + 3 H(+)</text>
        <dbReference type="Rhea" id="RHEA:69432"/>
        <dbReference type="Rhea" id="RHEA-COMP:10698"/>
        <dbReference type="Rhea" id="RHEA-COMP:10700"/>
        <dbReference type="ChEBI" id="CHEBI:15378"/>
        <dbReference type="ChEBI" id="CHEBI:27130"/>
        <dbReference type="ChEBI" id="CHEBI:29950"/>
        <dbReference type="ChEBI" id="CHEBI:50058"/>
        <dbReference type="ChEBI" id="CHEBI:57856"/>
        <dbReference type="ChEBI" id="CHEBI:57925"/>
        <dbReference type="ChEBI" id="CHEBI:59789"/>
        <dbReference type="ChEBI" id="CHEBI:183640"/>
        <dbReference type="EC" id="2.1.1.137"/>
    </reaction>
</comment>
<dbReference type="Pfam" id="PF13847">
    <property type="entry name" value="Methyltransf_31"/>
    <property type="match status" value="1"/>
</dbReference>
<comment type="similarity">
    <text evidence="3">Belongs to the methyltransferase superfamily. Arsenite methyltransferase family.</text>
</comment>